<name>A0ABZ2U409_9ACTN</name>
<dbReference type="Proteomes" id="UP001479933">
    <property type="component" value="Chromosome"/>
</dbReference>
<dbReference type="RefSeq" id="WP_066169027.1">
    <property type="nucleotide sequence ID" value="NZ_CP136137.1"/>
</dbReference>
<gene>
    <name evidence="4" type="ORF">RVF87_05115</name>
</gene>
<dbReference type="EMBL" id="CP136137">
    <property type="protein sequence ID" value="WYY08458.1"/>
    <property type="molecule type" value="Genomic_DNA"/>
</dbReference>
<evidence type="ECO:0000256" key="2">
    <source>
        <dbReference type="SAM" id="Phobius"/>
    </source>
</evidence>
<feature type="transmembrane region" description="Helical" evidence="2">
    <location>
        <begin position="12"/>
        <end position="31"/>
    </location>
</feature>
<feature type="compositionally biased region" description="Low complexity" evidence="1">
    <location>
        <begin position="47"/>
        <end position="74"/>
    </location>
</feature>
<keyword evidence="2" id="KW-0812">Transmembrane</keyword>
<proteinExistence type="predicted"/>
<keyword evidence="2" id="KW-1133">Transmembrane helix</keyword>
<keyword evidence="2" id="KW-0472">Membrane</keyword>
<reference evidence="4 5" key="1">
    <citation type="journal article" date="2023" name="Virus Evol.">
        <title>Computational host range prediction-The good, the bad, and the ugly.</title>
        <authorList>
            <person name="Howell A.A."/>
            <person name="Versoza C.J."/>
            <person name="Pfeifer S.P."/>
        </authorList>
    </citation>
    <scope>NUCLEOTIDE SEQUENCE [LARGE SCALE GENOMIC DNA]</scope>
    <source>
        <strain evidence="4 5">1610/1b</strain>
    </source>
</reference>
<dbReference type="Gene3D" id="3.30.70.2390">
    <property type="match status" value="1"/>
</dbReference>
<organism evidence="4 5">
    <name type="scientific">Gordonia hydrophobica</name>
    <dbReference type="NCBI Taxonomy" id="40516"/>
    <lineage>
        <taxon>Bacteria</taxon>
        <taxon>Bacillati</taxon>
        <taxon>Actinomycetota</taxon>
        <taxon>Actinomycetes</taxon>
        <taxon>Mycobacteriales</taxon>
        <taxon>Gordoniaceae</taxon>
        <taxon>Gordonia</taxon>
    </lineage>
</organism>
<feature type="region of interest" description="Disordered" evidence="1">
    <location>
        <begin position="41"/>
        <end position="78"/>
    </location>
</feature>
<sequence>MNAEKESNRLPFRAGAMLLAAIAVVCIGLGIHQLTSGGDDPEAGLKAASESAAAAESATPTPSATTTTAASESSKPGAAADMPALCVLNAGRVTGLAGEVAKTLTDQGFTVEETSNLSTSSVSENTIFYTPDQEDAAKKVAEEVPGGAELNPRPDAFTRCLGQLAVVVVSR</sequence>
<dbReference type="InterPro" id="IPR027381">
    <property type="entry name" value="LytR/CpsA/Psr_C"/>
</dbReference>
<dbReference type="Pfam" id="PF13399">
    <property type="entry name" value="LytR_C"/>
    <property type="match status" value="1"/>
</dbReference>
<accession>A0ABZ2U409</accession>
<evidence type="ECO:0000256" key="1">
    <source>
        <dbReference type="SAM" id="MobiDB-lite"/>
    </source>
</evidence>
<evidence type="ECO:0000313" key="5">
    <source>
        <dbReference type="Proteomes" id="UP001479933"/>
    </source>
</evidence>
<evidence type="ECO:0000313" key="4">
    <source>
        <dbReference type="EMBL" id="WYY08458.1"/>
    </source>
</evidence>
<feature type="domain" description="LytR/CpsA/Psr regulator C-terminal" evidence="3">
    <location>
        <begin position="87"/>
        <end position="166"/>
    </location>
</feature>
<keyword evidence="5" id="KW-1185">Reference proteome</keyword>
<evidence type="ECO:0000259" key="3">
    <source>
        <dbReference type="Pfam" id="PF13399"/>
    </source>
</evidence>
<protein>
    <submittedName>
        <fullName evidence="4">LytR C-terminal domain-containing protein</fullName>
    </submittedName>
</protein>